<dbReference type="SUPFAM" id="SSF81301">
    <property type="entry name" value="Nucleotidyltransferase"/>
    <property type="match status" value="1"/>
</dbReference>
<dbReference type="InterPro" id="IPR041633">
    <property type="entry name" value="Polbeta"/>
</dbReference>
<dbReference type="AlphaFoldDB" id="A0A6V8SI45"/>
<sequence>MTNEILRYQKVFNSVIDRLGKNEDILAVMAFGSMVTGDLWEGSDIDIFVIVKEQQESIRNIYTEENGISVHMKLLSKENFLNFYENNVIGGYMHRILISSKLIFSKDEYITNVFNSFRYINDSEREKWNLVYLGDILKDISHCKKLIANNNIKSAYLACMRTVENFASLFLNFNGYLVSKDVVSVAINLDDNFHVILDKLVKESDDLEEAIYSALRFVEDFLEKNMRSCCSALIKYFREHKEFMSAEEIKLDVFFKGFNIHMEDILKELAYRKIIRKDFRSIKSLSGNLIGEENVYC</sequence>
<accession>A0A6V8SI45</accession>
<dbReference type="Gene3D" id="1.20.120.330">
    <property type="entry name" value="Nucleotidyltransferases domain 2"/>
    <property type="match status" value="1"/>
</dbReference>
<proteinExistence type="predicted"/>
<evidence type="ECO:0000313" key="3">
    <source>
        <dbReference type="Proteomes" id="UP000580568"/>
    </source>
</evidence>
<dbReference type="RefSeq" id="WP_183278273.1">
    <property type="nucleotide sequence ID" value="NZ_BLZR01000001.1"/>
</dbReference>
<dbReference type="Proteomes" id="UP000580568">
    <property type="component" value="Unassembled WGS sequence"/>
</dbReference>
<organism evidence="2 3">
    <name type="scientific">Clostridium fungisolvens</name>
    <dbReference type="NCBI Taxonomy" id="1604897"/>
    <lineage>
        <taxon>Bacteria</taxon>
        <taxon>Bacillati</taxon>
        <taxon>Bacillota</taxon>
        <taxon>Clostridia</taxon>
        <taxon>Eubacteriales</taxon>
        <taxon>Clostridiaceae</taxon>
        <taxon>Clostridium</taxon>
    </lineage>
</organism>
<evidence type="ECO:0000313" key="2">
    <source>
        <dbReference type="EMBL" id="GFP76867.1"/>
    </source>
</evidence>
<evidence type="ECO:0000259" key="1">
    <source>
        <dbReference type="Pfam" id="PF18765"/>
    </source>
</evidence>
<dbReference type="Pfam" id="PF18765">
    <property type="entry name" value="Polbeta"/>
    <property type="match status" value="1"/>
</dbReference>
<keyword evidence="3" id="KW-1185">Reference proteome</keyword>
<comment type="caution">
    <text evidence="2">The sequence shown here is derived from an EMBL/GenBank/DDBJ whole genome shotgun (WGS) entry which is preliminary data.</text>
</comment>
<reference evidence="2 3" key="1">
    <citation type="submission" date="2020-07" db="EMBL/GenBank/DDBJ databases">
        <title>A new beta-1,3-glucan-decomposing anaerobic bacterium isolated from anoxic soil subjected to biological soil disinfestation.</title>
        <authorList>
            <person name="Ueki A."/>
            <person name="Tonouchi A."/>
        </authorList>
    </citation>
    <scope>NUCLEOTIDE SEQUENCE [LARGE SCALE GENOMIC DNA]</scope>
    <source>
        <strain evidence="2 3">TW1</strain>
    </source>
</reference>
<dbReference type="InterPro" id="IPR043519">
    <property type="entry name" value="NT_sf"/>
</dbReference>
<protein>
    <recommendedName>
        <fullName evidence="1">Polymerase beta nucleotidyltransferase domain-containing protein</fullName>
    </recommendedName>
</protein>
<dbReference type="CDD" id="cd05403">
    <property type="entry name" value="NT_KNTase_like"/>
    <property type="match status" value="1"/>
</dbReference>
<gene>
    <name evidence="2" type="ORF">bsdtw1_02977</name>
</gene>
<name>A0A6V8SI45_9CLOT</name>
<feature type="domain" description="Polymerase beta nucleotidyltransferase" evidence="1">
    <location>
        <begin position="15"/>
        <end position="108"/>
    </location>
</feature>
<dbReference type="EMBL" id="BLZR01000001">
    <property type="protein sequence ID" value="GFP76867.1"/>
    <property type="molecule type" value="Genomic_DNA"/>
</dbReference>
<dbReference type="Gene3D" id="3.30.460.10">
    <property type="entry name" value="Beta Polymerase, domain 2"/>
    <property type="match status" value="1"/>
</dbReference>